<keyword evidence="6" id="KW-1185">Reference proteome</keyword>
<dbReference type="InterPro" id="IPR000850">
    <property type="entry name" value="Adenylat/UMP-CMP_kin"/>
</dbReference>
<evidence type="ECO:0000313" key="6">
    <source>
        <dbReference type="Proteomes" id="UP001353858"/>
    </source>
</evidence>
<accession>A0AAN7PJB4</accession>
<dbReference type="EMBL" id="JARPUR010000001">
    <property type="protein sequence ID" value="KAK4887693.1"/>
    <property type="molecule type" value="Genomic_DNA"/>
</dbReference>
<dbReference type="Pfam" id="PF00406">
    <property type="entry name" value="ADK"/>
    <property type="match status" value="1"/>
</dbReference>
<keyword evidence="2" id="KW-0547">Nucleotide-binding</keyword>
<keyword evidence="1 4" id="KW-0808">Transferase</keyword>
<evidence type="ECO:0000256" key="3">
    <source>
        <dbReference type="ARBA" id="ARBA00022777"/>
    </source>
</evidence>
<dbReference type="GO" id="GO:0006139">
    <property type="term" value="P:nucleobase-containing compound metabolic process"/>
    <property type="evidence" value="ECO:0007669"/>
    <property type="project" value="InterPro"/>
</dbReference>
<dbReference type="InterPro" id="IPR027417">
    <property type="entry name" value="P-loop_NTPase"/>
</dbReference>
<protein>
    <submittedName>
        <fullName evidence="5">Uncharacterized protein</fullName>
    </submittedName>
</protein>
<dbReference type="AlphaFoldDB" id="A0AAN7PJB4"/>
<dbReference type="Gene3D" id="3.40.50.300">
    <property type="entry name" value="P-loop containing nucleotide triphosphate hydrolases"/>
    <property type="match status" value="1"/>
</dbReference>
<evidence type="ECO:0000256" key="1">
    <source>
        <dbReference type="ARBA" id="ARBA00022679"/>
    </source>
</evidence>
<sequence length="221" mass="25613">MVLTNIVAIKNNLFKYKKTRSELATFVKQSMPVFWVIGPIGCGKSTLAEMIAKSSKFHLIDVKLLIKEDTLKVKWNRTAKNYKKDQVSSEIMLNMLKKEIIRTSQNAIGYIIDGFPTNIHEAKLFEDRICNVNVIIYLTLVLDGLLARKVTQIGTYHVNEERIQYIKSMNNLNKLSKLYNKKTIKLHANYPPEATCAKLVEILEDFWGYKFLRLYNKHLPD</sequence>
<reference evidence="6" key="1">
    <citation type="submission" date="2023-01" db="EMBL/GenBank/DDBJ databases">
        <title>Key to firefly adult light organ development and bioluminescence: homeobox transcription factors regulate luciferase expression and transportation to peroxisome.</title>
        <authorList>
            <person name="Fu X."/>
        </authorList>
    </citation>
    <scope>NUCLEOTIDE SEQUENCE [LARGE SCALE GENOMIC DNA]</scope>
</reference>
<dbReference type="PANTHER" id="PTHR23359">
    <property type="entry name" value="NUCLEOTIDE KINASE"/>
    <property type="match status" value="1"/>
</dbReference>
<dbReference type="GO" id="GO:0019205">
    <property type="term" value="F:nucleobase-containing compound kinase activity"/>
    <property type="evidence" value="ECO:0007669"/>
    <property type="project" value="InterPro"/>
</dbReference>
<gene>
    <name evidence="5" type="ORF">RN001_003964</name>
</gene>
<comment type="similarity">
    <text evidence="4">Belongs to the adenylate kinase family.</text>
</comment>
<dbReference type="Proteomes" id="UP001353858">
    <property type="component" value="Unassembled WGS sequence"/>
</dbReference>
<proteinExistence type="inferred from homology"/>
<dbReference type="GO" id="GO:0005524">
    <property type="term" value="F:ATP binding"/>
    <property type="evidence" value="ECO:0007669"/>
    <property type="project" value="InterPro"/>
</dbReference>
<evidence type="ECO:0000256" key="4">
    <source>
        <dbReference type="RuleBase" id="RU003330"/>
    </source>
</evidence>
<organism evidence="5 6">
    <name type="scientific">Aquatica leii</name>
    <dbReference type="NCBI Taxonomy" id="1421715"/>
    <lineage>
        <taxon>Eukaryota</taxon>
        <taxon>Metazoa</taxon>
        <taxon>Ecdysozoa</taxon>
        <taxon>Arthropoda</taxon>
        <taxon>Hexapoda</taxon>
        <taxon>Insecta</taxon>
        <taxon>Pterygota</taxon>
        <taxon>Neoptera</taxon>
        <taxon>Endopterygota</taxon>
        <taxon>Coleoptera</taxon>
        <taxon>Polyphaga</taxon>
        <taxon>Elateriformia</taxon>
        <taxon>Elateroidea</taxon>
        <taxon>Lampyridae</taxon>
        <taxon>Luciolinae</taxon>
        <taxon>Aquatica</taxon>
    </lineage>
</organism>
<name>A0AAN7PJB4_9COLE</name>
<dbReference type="PRINTS" id="PR00094">
    <property type="entry name" value="ADENYLTKNASE"/>
</dbReference>
<keyword evidence="3 4" id="KW-0418">Kinase</keyword>
<evidence type="ECO:0000313" key="5">
    <source>
        <dbReference type="EMBL" id="KAK4887693.1"/>
    </source>
</evidence>
<dbReference type="SUPFAM" id="SSF52540">
    <property type="entry name" value="P-loop containing nucleoside triphosphate hydrolases"/>
    <property type="match status" value="1"/>
</dbReference>
<comment type="caution">
    <text evidence="5">The sequence shown here is derived from an EMBL/GenBank/DDBJ whole genome shotgun (WGS) entry which is preliminary data.</text>
</comment>
<evidence type="ECO:0000256" key="2">
    <source>
        <dbReference type="ARBA" id="ARBA00022741"/>
    </source>
</evidence>